<accession>A0A2T3ABF5</accession>
<reference evidence="1 2" key="1">
    <citation type="journal article" date="2018" name="Mycol. Prog.">
        <title>Coniella lustricola, a new species from submerged detritus.</title>
        <authorList>
            <person name="Raudabaugh D.B."/>
            <person name="Iturriaga T."/>
            <person name="Carver A."/>
            <person name="Mondo S."/>
            <person name="Pangilinan J."/>
            <person name="Lipzen A."/>
            <person name="He G."/>
            <person name="Amirebrahimi M."/>
            <person name="Grigoriev I.V."/>
            <person name="Miller A.N."/>
        </authorList>
    </citation>
    <scope>NUCLEOTIDE SEQUENCE [LARGE SCALE GENOMIC DNA]</scope>
    <source>
        <strain evidence="1 2">B22-T-1</strain>
    </source>
</reference>
<dbReference type="Proteomes" id="UP000241462">
    <property type="component" value="Unassembled WGS sequence"/>
</dbReference>
<keyword evidence="2" id="KW-1185">Reference proteome</keyword>
<dbReference type="AlphaFoldDB" id="A0A2T3ABF5"/>
<gene>
    <name evidence="1" type="ORF">BD289DRAFT_214747</name>
</gene>
<sequence>MYWILRYKVQYTGRSVFQAARRALAVSFVPVPPVPRRWAFPTKQVHIGTYRPSPPAFAFSTGFIWCKWASVKCCPPPTCTAAFFAPSQHLCHTYLPFPVRSCRQPSRTCSHAQSCTAPVSPANRQRPTAESLCREYLLSDCLLPEVPRFSWTLTPLLRIAPRPSVFPLVHR</sequence>
<proteinExistence type="predicted"/>
<name>A0A2T3ABF5_9PEZI</name>
<evidence type="ECO:0000313" key="2">
    <source>
        <dbReference type="Proteomes" id="UP000241462"/>
    </source>
</evidence>
<dbReference type="EMBL" id="KZ678419">
    <property type="protein sequence ID" value="PSR90446.1"/>
    <property type="molecule type" value="Genomic_DNA"/>
</dbReference>
<protein>
    <submittedName>
        <fullName evidence="1">Uncharacterized protein</fullName>
    </submittedName>
</protein>
<evidence type="ECO:0000313" key="1">
    <source>
        <dbReference type="EMBL" id="PSR90446.1"/>
    </source>
</evidence>
<dbReference type="InParanoid" id="A0A2T3ABF5"/>
<organism evidence="1 2">
    <name type="scientific">Coniella lustricola</name>
    <dbReference type="NCBI Taxonomy" id="2025994"/>
    <lineage>
        <taxon>Eukaryota</taxon>
        <taxon>Fungi</taxon>
        <taxon>Dikarya</taxon>
        <taxon>Ascomycota</taxon>
        <taxon>Pezizomycotina</taxon>
        <taxon>Sordariomycetes</taxon>
        <taxon>Sordariomycetidae</taxon>
        <taxon>Diaporthales</taxon>
        <taxon>Schizoparmaceae</taxon>
        <taxon>Coniella</taxon>
    </lineage>
</organism>